<dbReference type="PROSITE" id="PS51845">
    <property type="entry name" value="PDEASE_I_2"/>
    <property type="match status" value="1"/>
</dbReference>
<name>A0A699Z5L9_HAELA</name>
<dbReference type="AlphaFoldDB" id="A0A699Z5L9"/>
<dbReference type="GO" id="GO:0046872">
    <property type="term" value="F:metal ion binding"/>
    <property type="evidence" value="ECO:0007669"/>
    <property type="project" value="UniProtKB-KW"/>
</dbReference>
<dbReference type="Proteomes" id="UP000485058">
    <property type="component" value="Unassembled WGS sequence"/>
</dbReference>
<evidence type="ECO:0000256" key="2">
    <source>
        <dbReference type="ARBA" id="ARBA00022801"/>
    </source>
</evidence>
<accession>A0A699Z5L9</accession>
<dbReference type="GO" id="GO:0007165">
    <property type="term" value="P:signal transduction"/>
    <property type="evidence" value="ECO:0007669"/>
    <property type="project" value="InterPro"/>
</dbReference>
<dbReference type="InterPro" id="IPR002073">
    <property type="entry name" value="PDEase_catalytic_dom"/>
</dbReference>
<evidence type="ECO:0000256" key="1">
    <source>
        <dbReference type="ARBA" id="ARBA00022723"/>
    </source>
</evidence>
<dbReference type="Pfam" id="PF00233">
    <property type="entry name" value="PDEase_I"/>
    <property type="match status" value="1"/>
</dbReference>
<keyword evidence="5" id="KW-1185">Reference proteome</keyword>
<gene>
    <name evidence="4" type="ORF">HaLaN_10659</name>
</gene>
<dbReference type="GO" id="GO:0004114">
    <property type="term" value="F:3',5'-cyclic-nucleotide phosphodiesterase activity"/>
    <property type="evidence" value="ECO:0007669"/>
    <property type="project" value="InterPro"/>
</dbReference>
<protein>
    <submittedName>
        <fullName evidence="4">3'5'-cyclic nucleotide phosphodiesterase</fullName>
    </submittedName>
</protein>
<proteinExistence type="predicted"/>
<evidence type="ECO:0000313" key="5">
    <source>
        <dbReference type="Proteomes" id="UP000485058"/>
    </source>
</evidence>
<reference evidence="4 5" key="1">
    <citation type="submission" date="2020-02" db="EMBL/GenBank/DDBJ databases">
        <title>Draft genome sequence of Haematococcus lacustris strain NIES-144.</title>
        <authorList>
            <person name="Morimoto D."/>
            <person name="Nakagawa S."/>
            <person name="Yoshida T."/>
            <person name="Sawayama S."/>
        </authorList>
    </citation>
    <scope>NUCLEOTIDE SEQUENCE [LARGE SCALE GENOMIC DNA]</scope>
    <source>
        <strain evidence="4 5">NIES-144</strain>
    </source>
</reference>
<feature type="domain" description="PDEase" evidence="3">
    <location>
        <begin position="1"/>
        <end position="79"/>
    </location>
</feature>
<comment type="caution">
    <text evidence="4">The sequence shown here is derived from an EMBL/GenBank/DDBJ whole genome shotgun (WGS) entry which is preliminary data.</text>
</comment>
<organism evidence="4 5">
    <name type="scientific">Haematococcus lacustris</name>
    <name type="common">Green alga</name>
    <name type="synonym">Haematococcus pluvialis</name>
    <dbReference type="NCBI Taxonomy" id="44745"/>
    <lineage>
        <taxon>Eukaryota</taxon>
        <taxon>Viridiplantae</taxon>
        <taxon>Chlorophyta</taxon>
        <taxon>core chlorophytes</taxon>
        <taxon>Chlorophyceae</taxon>
        <taxon>CS clade</taxon>
        <taxon>Chlamydomonadales</taxon>
        <taxon>Haematococcaceae</taxon>
        <taxon>Haematococcus</taxon>
    </lineage>
</organism>
<dbReference type="Gene3D" id="1.10.1300.10">
    <property type="entry name" value="3'5'-cyclic nucleotide phosphodiesterase, catalytic domain"/>
    <property type="match status" value="1"/>
</dbReference>
<evidence type="ECO:0000259" key="3">
    <source>
        <dbReference type="PROSITE" id="PS51845"/>
    </source>
</evidence>
<keyword evidence="1" id="KW-0479">Metal-binding</keyword>
<sequence>MENHHLAAAFSLLKDPELNFLALLPKASWERLRKLMVELVLGTDLPSYGKASSSTVDELQPVSEQDKLLSLQASPQLTQ</sequence>
<evidence type="ECO:0000313" key="4">
    <source>
        <dbReference type="EMBL" id="GFH14576.1"/>
    </source>
</evidence>
<dbReference type="InterPro" id="IPR036971">
    <property type="entry name" value="PDEase_catalytic_dom_sf"/>
</dbReference>
<dbReference type="SUPFAM" id="SSF109604">
    <property type="entry name" value="HD-domain/PDEase-like"/>
    <property type="match status" value="1"/>
</dbReference>
<dbReference type="PANTHER" id="PTHR11347">
    <property type="entry name" value="CYCLIC NUCLEOTIDE PHOSPHODIESTERASE"/>
    <property type="match status" value="1"/>
</dbReference>
<keyword evidence="2" id="KW-0378">Hydrolase</keyword>
<dbReference type="EMBL" id="BLLF01000743">
    <property type="protein sequence ID" value="GFH14576.1"/>
    <property type="molecule type" value="Genomic_DNA"/>
</dbReference>